<protein>
    <recommendedName>
        <fullName evidence="4">Outer membrane protein beta-barrel domain-containing protein</fullName>
    </recommendedName>
</protein>
<evidence type="ECO:0008006" key="4">
    <source>
        <dbReference type="Google" id="ProtNLM"/>
    </source>
</evidence>
<proteinExistence type="predicted"/>
<dbReference type="Proteomes" id="UP000199513">
    <property type="component" value="Unassembled WGS sequence"/>
</dbReference>
<gene>
    <name evidence="2" type="ORF">SAMN04488541_10115</name>
</gene>
<sequence>MKILRLLLLFLFSVVHFSTAQKNESLFRLSAVVGINGEDNFIYQKNVKHGLAYGIDLYASLSKRKFLSIYLSHGQYHFFSDISNSFKYPYLSPEDGKALDYGRQSNTSVSLIYNYKILDRKRWEASIGTGFGLMRHQTSSFQVTYQTSPDRLSYQIQKFYPVDEYILLALRTEVNYQFAEHWIVGIMSHASVPAPNGLGFYQITPKITYIFD</sequence>
<organism evidence="2 3">
    <name type="scientific">Thermoflexibacter ruber</name>
    <dbReference type="NCBI Taxonomy" id="1003"/>
    <lineage>
        <taxon>Bacteria</taxon>
        <taxon>Pseudomonadati</taxon>
        <taxon>Bacteroidota</taxon>
        <taxon>Cytophagia</taxon>
        <taxon>Cytophagales</taxon>
        <taxon>Thermoflexibacteraceae</taxon>
        <taxon>Thermoflexibacter</taxon>
    </lineage>
</organism>
<reference evidence="2 3" key="1">
    <citation type="submission" date="2016-10" db="EMBL/GenBank/DDBJ databases">
        <authorList>
            <person name="de Groot N.N."/>
        </authorList>
    </citation>
    <scope>NUCLEOTIDE SEQUENCE [LARGE SCALE GENOMIC DNA]</scope>
    <source>
        <strain>GEY</strain>
        <strain evidence="3">DSM 9560</strain>
    </source>
</reference>
<feature type="signal peptide" evidence="1">
    <location>
        <begin position="1"/>
        <end position="20"/>
    </location>
</feature>
<feature type="chain" id="PRO_5011475554" description="Outer membrane protein beta-barrel domain-containing protein" evidence="1">
    <location>
        <begin position="21"/>
        <end position="212"/>
    </location>
</feature>
<keyword evidence="1" id="KW-0732">Signal</keyword>
<accession>A0A1I2ESF3</accession>
<dbReference type="AlphaFoldDB" id="A0A1I2ESF3"/>
<keyword evidence="3" id="KW-1185">Reference proteome</keyword>
<dbReference type="STRING" id="1003.SAMN04488541_10115"/>
<name>A0A1I2ESF3_9BACT</name>
<evidence type="ECO:0000256" key="1">
    <source>
        <dbReference type="SAM" id="SignalP"/>
    </source>
</evidence>
<evidence type="ECO:0000313" key="3">
    <source>
        <dbReference type="Proteomes" id="UP000199513"/>
    </source>
</evidence>
<evidence type="ECO:0000313" key="2">
    <source>
        <dbReference type="EMBL" id="SFE95653.1"/>
    </source>
</evidence>
<dbReference type="RefSeq" id="WP_091542692.1">
    <property type="nucleotide sequence ID" value="NZ_FONY01000011.1"/>
</dbReference>
<dbReference type="EMBL" id="FONY01000011">
    <property type="protein sequence ID" value="SFE95653.1"/>
    <property type="molecule type" value="Genomic_DNA"/>
</dbReference>